<evidence type="ECO:0000313" key="5">
    <source>
        <dbReference type="EMBL" id="AWM37940.1"/>
    </source>
</evidence>
<evidence type="ECO:0000256" key="1">
    <source>
        <dbReference type="ARBA" id="ARBA00007613"/>
    </source>
</evidence>
<name>A0A2Z3HA05_9BACT</name>
<feature type="chain" id="PRO_5016369215" evidence="4">
    <location>
        <begin position="23"/>
        <end position="517"/>
    </location>
</feature>
<dbReference type="PROSITE" id="PS51257">
    <property type="entry name" value="PROKAR_LIPOPROTEIN"/>
    <property type="match status" value="1"/>
</dbReference>
<dbReference type="PANTHER" id="PTHR30203">
    <property type="entry name" value="OUTER MEMBRANE CATION EFFLUX PROTEIN"/>
    <property type="match status" value="1"/>
</dbReference>
<keyword evidence="2" id="KW-0175">Coiled coil</keyword>
<evidence type="ECO:0000256" key="3">
    <source>
        <dbReference type="SAM" id="MobiDB-lite"/>
    </source>
</evidence>
<dbReference type="KEGG" id="gog:C1280_13695"/>
<dbReference type="SUPFAM" id="SSF56954">
    <property type="entry name" value="Outer membrane efflux proteins (OEP)"/>
    <property type="match status" value="1"/>
</dbReference>
<dbReference type="GO" id="GO:0015562">
    <property type="term" value="F:efflux transmembrane transporter activity"/>
    <property type="evidence" value="ECO:0007669"/>
    <property type="project" value="InterPro"/>
</dbReference>
<sequence length="517" mass="55563">MRLFNIRTVWRRAALYAGGAAALVAGCASPDSDDTLLLSRSPAPGRVTGRTSPISPTAGRLQPGNTGVQQAAFQNPAPSAVPGPSTPSAPSALEDFLRLAVEQNPRLAKANLAIDAARGRHLQAGLYPNPDVAVNWDELGDRSSPDRLGILTAPRISQTIVTGHKLTLAQAVAAREVDQATLELLGERFAVVGSVRGAFYEAFTLQQRAEILAEVVKLADDAWGIGKTLLDNKQIARLDLIQLEVERERFRAELQSARRELPGAYRRLAAVAGQNALVPEAVKATFDNLPNYDAEVVRQAVLEYHPQARSARVGVERAQAAVRRAEVEPIPNLTVSAGYVRQFENRSHDGSVGVSLPVPMWNRNQGNIRAARAELGMAIQNVGQTENELAARVATAYQAYAAARERAEAYRKELIPRAEETYQLSLTAFKGGQFEYLRVIQAQRAIAEARVEYNRSLGEAWKAAAELSGLLMEESWPAPISAPVPAPAVAPASASAPAPSKPGAGPVQMPPEVSKFP</sequence>
<feature type="region of interest" description="Disordered" evidence="3">
    <location>
        <begin position="39"/>
        <end position="67"/>
    </location>
</feature>
<gene>
    <name evidence="5" type="ORF">C1280_13695</name>
</gene>
<dbReference type="EMBL" id="CP025958">
    <property type="protein sequence ID" value="AWM37940.1"/>
    <property type="molecule type" value="Genomic_DNA"/>
</dbReference>
<dbReference type="InterPro" id="IPR003423">
    <property type="entry name" value="OMP_efflux"/>
</dbReference>
<dbReference type="OrthoDB" id="9791261at2"/>
<feature type="compositionally biased region" description="Low complexity" evidence="3">
    <location>
        <begin position="489"/>
        <end position="506"/>
    </location>
</feature>
<dbReference type="Pfam" id="PF02321">
    <property type="entry name" value="OEP"/>
    <property type="match status" value="1"/>
</dbReference>
<dbReference type="Proteomes" id="UP000245802">
    <property type="component" value="Chromosome"/>
</dbReference>
<keyword evidence="4" id="KW-0732">Signal</keyword>
<dbReference type="Gene3D" id="1.20.1600.10">
    <property type="entry name" value="Outer membrane efflux proteins (OEP)"/>
    <property type="match status" value="1"/>
</dbReference>
<dbReference type="InterPro" id="IPR010131">
    <property type="entry name" value="MdtP/NodT-like"/>
</dbReference>
<feature type="coiled-coil region" evidence="2">
    <location>
        <begin position="233"/>
        <end position="260"/>
    </location>
</feature>
<dbReference type="PANTHER" id="PTHR30203:SF24">
    <property type="entry name" value="BLR4935 PROTEIN"/>
    <property type="match status" value="1"/>
</dbReference>
<comment type="similarity">
    <text evidence="1">Belongs to the outer membrane factor (OMF) (TC 1.B.17) family.</text>
</comment>
<keyword evidence="6" id="KW-1185">Reference proteome</keyword>
<evidence type="ECO:0000256" key="2">
    <source>
        <dbReference type="SAM" id="Coils"/>
    </source>
</evidence>
<feature type="signal peptide" evidence="4">
    <location>
        <begin position="1"/>
        <end position="22"/>
    </location>
</feature>
<organism evidence="5 6">
    <name type="scientific">Gemmata obscuriglobus</name>
    <dbReference type="NCBI Taxonomy" id="114"/>
    <lineage>
        <taxon>Bacteria</taxon>
        <taxon>Pseudomonadati</taxon>
        <taxon>Planctomycetota</taxon>
        <taxon>Planctomycetia</taxon>
        <taxon>Gemmatales</taxon>
        <taxon>Gemmataceae</taxon>
        <taxon>Gemmata</taxon>
    </lineage>
</organism>
<protein>
    <submittedName>
        <fullName evidence="5">TolC family protein</fullName>
    </submittedName>
</protein>
<proteinExistence type="inferred from homology"/>
<evidence type="ECO:0000256" key="4">
    <source>
        <dbReference type="SAM" id="SignalP"/>
    </source>
</evidence>
<reference evidence="5 6" key="1">
    <citation type="submission" date="2018-01" db="EMBL/GenBank/DDBJ databases">
        <title>G. obscuriglobus.</title>
        <authorList>
            <person name="Franke J."/>
            <person name="Blomberg W."/>
            <person name="Selmecki A."/>
        </authorList>
    </citation>
    <scope>NUCLEOTIDE SEQUENCE [LARGE SCALE GENOMIC DNA]</scope>
    <source>
        <strain evidence="5 6">DSM 5831</strain>
    </source>
</reference>
<evidence type="ECO:0000313" key="6">
    <source>
        <dbReference type="Proteomes" id="UP000245802"/>
    </source>
</evidence>
<accession>A0A2Z3HA05</accession>
<feature type="region of interest" description="Disordered" evidence="3">
    <location>
        <begin position="485"/>
        <end position="517"/>
    </location>
</feature>
<dbReference type="AlphaFoldDB" id="A0A2Z3HA05"/>